<dbReference type="EMBL" id="CABHNT010000006">
    <property type="protein sequence ID" value="VUX29971.1"/>
    <property type="molecule type" value="Genomic_DNA"/>
</dbReference>
<dbReference type="InterPro" id="IPR011010">
    <property type="entry name" value="DNA_brk_join_enz"/>
</dbReference>
<dbReference type="InterPro" id="IPR044068">
    <property type="entry name" value="CB"/>
</dbReference>
<dbReference type="InterPro" id="IPR010998">
    <property type="entry name" value="Integrase_recombinase_N"/>
</dbReference>
<evidence type="ECO:0000256" key="3">
    <source>
        <dbReference type="PROSITE-ProRule" id="PRU01248"/>
    </source>
</evidence>
<protein>
    <submittedName>
        <fullName evidence="6">Transposase from transposon Tn916</fullName>
    </submittedName>
</protein>
<evidence type="ECO:0000259" key="5">
    <source>
        <dbReference type="PROSITE" id="PS51900"/>
    </source>
</evidence>
<dbReference type="SUPFAM" id="SSF56349">
    <property type="entry name" value="DNA breaking-rejoining enzymes"/>
    <property type="match status" value="1"/>
</dbReference>
<evidence type="ECO:0000256" key="1">
    <source>
        <dbReference type="ARBA" id="ARBA00023125"/>
    </source>
</evidence>
<evidence type="ECO:0000256" key="2">
    <source>
        <dbReference type="ARBA" id="ARBA00023172"/>
    </source>
</evidence>
<evidence type="ECO:0000256" key="4">
    <source>
        <dbReference type="SAM" id="MobiDB-lite"/>
    </source>
</evidence>
<name>A0A564VC59_BIFLI</name>
<feature type="compositionally biased region" description="Basic and acidic residues" evidence="4">
    <location>
        <begin position="350"/>
        <end position="367"/>
    </location>
</feature>
<dbReference type="Proteomes" id="UP000345266">
    <property type="component" value="Unassembled WGS sequence"/>
</dbReference>
<feature type="domain" description="Core-binding (CB)" evidence="5">
    <location>
        <begin position="68"/>
        <end position="148"/>
    </location>
</feature>
<feature type="region of interest" description="Disordered" evidence="4">
    <location>
        <begin position="339"/>
        <end position="384"/>
    </location>
</feature>
<reference evidence="6 7" key="1">
    <citation type="submission" date="2019-07" db="EMBL/GenBank/DDBJ databases">
        <authorList>
            <person name="Hibberd C M."/>
            <person name="Gehrig L. J."/>
            <person name="Chang H.-W."/>
            <person name="Venkatesh S."/>
        </authorList>
    </citation>
    <scope>NUCLEOTIDE SEQUENCE [LARGE SCALE GENOMIC DNA]</scope>
    <source>
        <strain evidence="6">Bifidobacterium_longum_subsp_infantis_JG_Bg463</strain>
    </source>
</reference>
<keyword evidence="2" id="KW-0233">DNA recombination</keyword>
<dbReference type="Gene3D" id="1.10.150.130">
    <property type="match status" value="1"/>
</dbReference>
<evidence type="ECO:0000313" key="6">
    <source>
        <dbReference type="EMBL" id="VUX29971.1"/>
    </source>
</evidence>
<sequence>MAMGGGGSTYRSADGIWHAAIDIEPDRATGRRRRLTAQGKTKAVANARLRMKLDAYVRKGFTPNSPSPRLMDWLETWYHERAEANLRPNSRRSYENAIVRLNRIAGARRINSLGHKDMADIQDGLKCYSPKTATITWSVLKNALEAARDENLIRRNPAKMVRPVSGRRRPMKVLSPAQAAKLIRNEPDPMWRLNWLLAFATGLRQGERLGLTMDELTTLNDRRVLVIDHQLQRVPDSGRADWPLGEDVTDLGNGFWLCPPKTDSGERIVVLDDVMCGALDEWLAIRKQKGVDSPMLFVTGRGTPIDRRNEYFHWDKALLRIGIVNGEDGRQAQAALREAHGGHALRQRRRAGERPARADGPQRRRDGQCVPARGHRGFAEGQRGRDRCAEADRLVLIQRTGP</sequence>
<accession>A0A564VC59</accession>
<dbReference type="Gene3D" id="1.10.443.10">
    <property type="entry name" value="Intergrase catalytic core"/>
    <property type="match status" value="1"/>
</dbReference>
<dbReference type="InterPro" id="IPR013762">
    <property type="entry name" value="Integrase-like_cat_sf"/>
</dbReference>
<dbReference type="GO" id="GO:0006310">
    <property type="term" value="P:DNA recombination"/>
    <property type="evidence" value="ECO:0007669"/>
    <property type="project" value="UniProtKB-KW"/>
</dbReference>
<dbReference type="AlphaFoldDB" id="A0A564VC59"/>
<proteinExistence type="predicted"/>
<dbReference type="GO" id="GO:0015074">
    <property type="term" value="P:DNA integration"/>
    <property type="evidence" value="ECO:0007669"/>
    <property type="project" value="InterPro"/>
</dbReference>
<dbReference type="PROSITE" id="PS51900">
    <property type="entry name" value="CB"/>
    <property type="match status" value="1"/>
</dbReference>
<dbReference type="GO" id="GO:0003677">
    <property type="term" value="F:DNA binding"/>
    <property type="evidence" value="ECO:0007669"/>
    <property type="project" value="UniProtKB-UniRule"/>
</dbReference>
<organism evidence="6 7">
    <name type="scientific">Bifidobacterium longum subsp. infantis</name>
    <dbReference type="NCBI Taxonomy" id="1682"/>
    <lineage>
        <taxon>Bacteria</taxon>
        <taxon>Bacillati</taxon>
        <taxon>Actinomycetota</taxon>
        <taxon>Actinomycetes</taxon>
        <taxon>Bifidobacteriales</taxon>
        <taxon>Bifidobacteriaceae</taxon>
        <taxon>Bifidobacterium</taxon>
    </lineage>
</organism>
<evidence type="ECO:0000313" key="7">
    <source>
        <dbReference type="Proteomes" id="UP000345266"/>
    </source>
</evidence>
<gene>
    <name evidence="6" type="primary">Int-Tn_3</name>
    <name evidence="6" type="ORF">BLJG463_00490</name>
</gene>
<keyword evidence="1 3" id="KW-0238">DNA-binding</keyword>